<proteinExistence type="inferred from homology"/>
<dbReference type="AlphaFoldDB" id="A0AA36CY84"/>
<keyword evidence="3" id="KW-0547">Nucleotide-binding</keyword>
<dbReference type="FunFam" id="3.40.50.300:FF:002454">
    <property type="entry name" value="Chromosome 10, whole genome shotgun sequence"/>
    <property type="match status" value="1"/>
</dbReference>
<dbReference type="InterPro" id="IPR032781">
    <property type="entry name" value="ABC_tran_Xtn"/>
</dbReference>
<dbReference type="PANTHER" id="PTHR19211:SF117">
    <property type="entry name" value="ATP-BINDING CASSETTE SUB-FAMILY F MEMBER 3"/>
    <property type="match status" value="1"/>
</dbReference>
<evidence type="ECO:0000313" key="8">
    <source>
        <dbReference type="EMBL" id="CAJ0577179.1"/>
    </source>
</evidence>
<sequence>MADVAAIPGFLASSFPGLPVEVKDYVAAILKENAEEMYSVDEIFLAVGDHLVANVEDLPDEAARRVCEKLMKLLHGDNIPKAAKQVAAVRQLEQTVDMAAQKEDYKDRESIWKLQTRDTPTNVDKDKLKKAENRATEKAFAREGTSAAPKRKRPEAAATASQAANRREQSGAGQNSLNVMLESVDISIGTKQLLCSANVNMSYGRKYGLVGRNGIGKTTLLKMISAGQLRIPPNISMLSVEQEVEGDDTKVIDSVLSSDTKRTEFLEREKVLQERLNKPDLSDAEKTKWNTELTKLFADMEASGMDKAPARAASILFGLGFDPDEQKKPTKEFSGGWRMRVALARALFIKPDLLLLDEPTNMLDMRAVYWLEGHLQHWEGTILTVSHDRKFLNEICTDIIHLHTRRLDQYKGNYDLYEKTMKEKLTQQQREYEAQQQLRAHTQEFIDKFRYNAKRAAMVQSRIKMLERLPVIQSVEFESEVHFMFPECEELSNPVLILDDCAFRYNAESAFIFRKLNLGTHASSRICIVGENGAGKTTLLKLLLGDLEPSTGIRHTNRRLRIGYFTQHHVDQLDMDNTALEVLAKNYPNRPVEEYRACLGRFGITGDTALQPVYTLSGGQKSRLAFANLAMLKPNYLVMDEPTNHLDVETVEALGKALNKFNGGVVLVSHDEQLISLVCKELWVVKDRMVSNLEGGLEEYRKQVYKQLQLAA</sequence>
<dbReference type="Pfam" id="PF00005">
    <property type="entry name" value="ABC_tran"/>
    <property type="match status" value="2"/>
</dbReference>
<evidence type="ECO:0000256" key="4">
    <source>
        <dbReference type="ARBA" id="ARBA00022840"/>
    </source>
</evidence>
<keyword evidence="5" id="KW-0007">Acetylation</keyword>
<feature type="domain" description="ABC transporter" evidence="7">
    <location>
        <begin position="496"/>
        <end position="712"/>
    </location>
</feature>
<dbReference type="PROSITE" id="PS00211">
    <property type="entry name" value="ABC_TRANSPORTER_1"/>
    <property type="match status" value="2"/>
</dbReference>
<protein>
    <recommendedName>
        <fullName evidence="7">ABC transporter domain-containing protein</fullName>
    </recommendedName>
</protein>
<evidence type="ECO:0000256" key="1">
    <source>
        <dbReference type="ARBA" id="ARBA00011054"/>
    </source>
</evidence>
<organism evidence="8 9">
    <name type="scientific">Mesorhabditis spiculigera</name>
    <dbReference type="NCBI Taxonomy" id="96644"/>
    <lineage>
        <taxon>Eukaryota</taxon>
        <taxon>Metazoa</taxon>
        <taxon>Ecdysozoa</taxon>
        <taxon>Nematoda</taxon>
        <taxon>Chromadorea</taxon>
        <taxon>Rhabditida</taxon>
        <taxon>Rhabditina</taxon>
        <taxon>Rhabditomorpha</taxon>
        <taxon>Rhabditoidea</taxon>
        <taxon>Rhabditidae</taxon>
        <taxon>Mesorhabditinae</taxon>
        <taxon>Mesorhabditis</taxon>
    </lineage>
</organism>
<dbReference type="Gene3D" id="3.40.50.300">
    <property type="entry name" value="P-loop containing nucleotide triphosphate hydrolases"/>
    <property type="match status" value="2"/>
</dbReference>
<reference evidence="8" key="1">
    <citation type="submission" date="2023-06" db="EMBL/GenBank/DDBJ databases">
        <authorList>
            <person name="Delattre M."/>
        </authorList>
    </citation>
    <scope>NUCLEOTIDE SEQUENCE</scope>
    <source>
        <strain evidence="8">AF72</strain>
    </source>
</reference>
<dbReference type="PANTHER" id="PTHR19211">
    <property type="entry name" value="ATP-BINDING TRANSPORT PROTEIN-RELATED"/>
    <property type="match status" value="1"/>
</dbReference>
<dbReference type="Proteomes" id="UP001177023">
    <property type="component" value="Unassembled WGS sequence"/>
</dbReference>
<comment type="caution">
    <text evidence="8">The sequence shown here is derived from an EMBL/GenBank/DDBJ whole genome shotgun (WGS) entry which is preliminary data.</text>
</comment>
<evidence type="ECO:0000256" key="5">
    <source>
        <dbReference type="ARBA" id="ARBA00022990"/>
    </source>
</evidence>
<gene>
    <name evidence="8" type="ORF">MSPICULIGERA_LOCUS15457</name>
</gene>
<evidence type="ECO:0000256" key="6">
    <source>
        <dbReference type="SAM" id="MobiDB-lite"/>
    </source>
</evidence>
<comment type="similarity">
    <text evidence="1">Belongs to the ABC transporter superfamily. ABCF family. EF3 subfamily.</text>
</comment>
<evidence type="ECO:0000259" key="7">
    <source>
        <dbReference type="PROSITE" id="PS50893"/>
    </source>
</evidence>
<dbReference type="InterPro" id="IPR003593">
    <property type="entry name" value="AAA+_ATPase"/>
</dbReference>
<dbReference type="InterPro" id="IPR027417">
    <property type="entry name" value="P-loop_NTPase"/>
</dbReference>
<dbReference type="Pfam" id="PF12848">
    <property type="entry name" value="ABC_tran_Xtn"/>
    <property type="match status" value="1"/>
</dbReference>
<dbReference type="InterPro" id="IPR017871">
    <property type="entry name" value="ABC_transporter-like_CS"/>
</dbReference>
<dbReference type="SMART" id="SM00382">
    <property type="entry name" value="AAA"/>
    <property type="match status" value="2"/>
</dbReference>
<keyword evidence="2" id="KW-0677">Repeat</keyword>
<dbReference type="FunFam" id="3.40.50.300:FF:000104">
    <property type="entry name" value="ATP-binding cassette sub-family F member 3"/>
    <property type="match status" value="1"/>
</dbReference>
<name>A0AA36CY84_9BILA</name>
<feature type="non-terminal residue" evidence="8">
    <location>
        <position position="1"/>
    </location>
</feature>
<evidence type="ECO:0000256" key="3">
    <source>
        <dbReference type="ARBA" id="ARBA00022741"/>
    </source>
</evidence>
<accession>A0AA36CY84</accession>
<dbReference type="SUPFAM" id="SSF52540">
    <property type="entry name" value="P-loop containing nucleoside triphosphate hydrolases"/>
    <property type="match status" value="2"/>
</dbReference>
<feature type="domain" description="ABC transporter" evidence="7">
    <location>
        <begin position="179"/>
        <end position="429"/>
    </location>
</feature>
<dbReference type="EMBL" id="CATQJA010002648">
    <property type="protein sequence ID" value="CAJ0577179.1"/>
    <property type="molecule type" value="Genomic_DNA"/>
</dbReference>
<dbReference type="PROSITE" id="PS50893">
    <property type="entry name" value="ABC_TRANSPORTER_2"/>
    <property type="match status" value="2"/>
</dbReference>
<dbReference type="GO" id="GO:0005524">
    <property type="term" value="F:ATP binding"/>
    <property type="evidence" value="ECO:0007669"/>
    <property type="project" value="UniProtKB-KW"/>
</dbReference>
<dbReference type="CDD" id="cd03221">
    <property type="entry name" value="ABCF_EF-3"/>
    <property type="match status" value="2"/>
</dbReference>
<dbReference type="Pfam" id="PF26051">
    <property type="entry name" value="PWI_ABCF3"/>
    <property type="match status" value="1"/>
</dbReference>
<feature type="region of interest" description="Disordered" evidence="6">
    <location>
        <begin position="134"/>
        <end position="174"/>
    </location>
</feature>
<dbReference type="InterPro" id="IPR058770">
    <property type="entry name" value="PWI_ABCF3"/>
</dbReference>
<evidence type="ECO:0000256" key="2">
    <source>
        <dbReference type="ARBA" id="ARBA00022737"/>
    </source>
</evidence>
<keyword evidence="9" id="KW-1185">Reference proteome</keyword>
<dbReference type="InterPro" id="IPR050611">
    <property type="entry name" value="ABCF"/>
</dbReference>
<keyword evidence="4" id="KW-0067">ATP-binding</keyword>
<evidence type="ECO:0000313" key="9">
    <source>
        <dbReference type="Proteomes" id="UP001177023"/>
    </source>
</evidence>
<dbReference type="GO" id="GO:0016887">
    <property type="term" value="F:ATP hydrolysis activity"/>
    <property type="evidence" value="ECO:0007669"/>
    <property type="project" value="InterPro"/>
</dbReference>
<dbReference type="InterPro" id="IPR003439">
    <property type="entry name" value="ABC_transporter-like_ATP-bd"/>
</dbReference>